<name>A0ABP8XII6_9ACTN</name>
<dbReference type="Gene3D" id="2.60.40.10">
    <property type="entry name" value="Immunoglobulins"/>
    <property type="match status" value="3"/>
</dbReference>
<evidence type="ECO:0000256" key="3">
    <source>
        <dbReference type="SAM" id="MobiDB-lite"/>
    </source>
</evidence>
<dbReference type="EMBL" id="BAABKM010000002">
    <property type="protein sequence ID" value="GAA4707414.1"/>
    <property type="molecule type" value="Genomic_DNA"/>
</dbReference>
<feature type="chain" id="PRO_5047241257" description="Bacterial Ig-like domain-containing protein" evidence="4">
    <location>
        <begin position="38"/>
        <end position="659"/>
    </location>
</feature>
<dbReference type="InterPro" id="IPR021884">
    <property type="entry name" value="Ice-bd_prot"/>
</dbReference>
<keyword evidence="7" id="KW-1185">Reference proteome</keyword>
<feature type="region of interest" description="Disordered" evidence="3">
    <location>
        <begin position="345"/>
        <end position="366"/>
    </location>
</feature>
<evidence type="ECO:0000313" key="6">
    <source>
        <dbReference type="EMBL" id="GAA4707414.1"/>
    </source>
</evidence>
<evidence type="ECO:0000256" key="2">
    <source>
        <dbReference type="ARBA" id="ARBA00022729"/>
    </source>
</evidence>
<feature type="domain" description="Bacterial Ig-like" evidence="5">
    <location>
        <begin position="259"/>
        <end position="334"/>
    </location>
</feature>
<evidence type="ECO:0000259" key="5">
    <source>
        <dbReference type="Pfam" id="PF19077"/>
    </source>
</evidence>
<protein>
    <recommendedName>
        <fullName evidence="5">Bacterial Ig-like domain-containing protein</fullName>
    </recommendedName>
</protein>
<dbReference type="Proteomes" id="UP001499974">
    <property type="component" value="Unassembled WGS sequence"/>
</dbReference>
<accession>A0ABP8XII6</accession>
<dbReference type="NCBIfam" id="NF033510">
    <property type="entry name" value="Ca_tandemer"/>
    <property type="match status" value="3"/>
</dbReference>
<evidence type="ECO:0000313" key="7">
    <source>
        <dbReference type="Proteomes" id="UP001499974"/>
    </source>
</evidence>
<dbReference type="RefSeq" id="WP_345521881.1">
    <property type="nucleotide sequence ID" value="NZ_BAABKM010000002.1"/>
</dbReference>
<dbReference type="Pfam" id="PF19077">
    <property type="entry name" value="Big_13"/>
    <property type="match status" value="3"/>
</dbReference>
<dbReference type="InterPro" id="IPR044016">
    <property type="entry name" value="Big_13"/>
</dbReference>
<dbReference type="Pfam" id="PF11999">
    <property type="entry name" value="Ice_binding"/>
    <property type="match status" value="1"/>
</dbReference>
<reference evidence="7" key="1">
    <citation type="journal article" date="2019" name="Int. J. Syst. Evol. Microbiol.">
        <title>The Global Catalogue of Microorganisms (GCM) 10K type strain sequencing project: providing services to taxonomists for standard genome sequencing and annotation.</title>
        <authorList>
            <consortium name="The Broad Institute Genomics Platform"/>
            <consortium name="The Broad Institute Genome Sequencing Center for Infectious Disease"/>
            <person name="Wu L."/>
            <person name="Ma J."/>
        </authorList>
    </citation>
    <scope>NUCLEOTIDE SEQUENCE [LARGE SCALE GENOMIC DNA]</scope>
    <source>
        <strain evidence="7">JCM 18531</strain>
    </source>
</reference>
<evidence type="ECO:0000256" key="1">
    <source>
        <dbReference type="ARBA" id="ARBA00005445"/>
    </source>
</evidence>
<gene>
    <name evidence="6" type="ORF">GCM10023349_27380</name>
</gene>
<dbReference type="InterPro" id="IPR013783">
    <property type="entry name" value="Ig-like_fold"/>
</dbReference>
<comment type="similarity">
    <text evidence="1">Belongs to the ice-binding protein family.</text>
</comment>
<sequence length="659" mass="65706">MLRRRPIITPSRIARAAVGACALLVVGPFAPTPYAAAAAPATFVDLGSAASYSVLAGAGVTNTGTATVLAGDLGLSPAGAIAGFPPGTTQGVIHDKDAAAATAQEDRQAAYDAAARQTGGTPFAGDQAGAVFKPGVHTSTAAVTNTGTMTLDADGDSSAVFVFQVGAAFSSAAASKIVVTDGALANNVYWQVVGAVSFGAGAKVVGTFLGAGAISFGEGASIKGRALTPSTVGLANSPFARAKDDLTAPVVTIDGGAARSTNDPTPAIAGTTDEPAVTAVSVTVAGQSLTTTVGAGGAWSVSTSALPAGAHILTASVTDGSRNTGTAQQVLTIDVTAPQVIISGGAHRSTNDRTPAVAGTSDAPTGTTVSVDVGDQTRTATVAAGGAWSVQATALTENSHQVVASIDDVAGNTGTATQVLTVDVTVPVVAIDGGASRSTSDTSPWTYGTTAEKAGTIVNVSVGSQDLTATVHAGGTWGVSAASLRDGRYRVVASVTDAAQNTGTATQVLTIGNPGPSDPGYRYQPDAAIRVTNGSFVGVGSYAAGQRVVDQLAKHARRATFQVRLTNRGDAPDAMALLGTPRSKKFTVAYLVGTHDVTRAVTAGTYRTRSLAPGTSMLVTVKVSRTKAARVGDSRSFRVRATSSHASARRDTVVAVVRR</sequence>
<feature type="domain" description="Bacterial Ig-like" evidence="5">
    <location>
        <begin position="348"/>
        <end position="423"/>
    </location>
</feature>
<feature type="signal peptide" evidence="4">
    <location>
        <begin position="1"/>
        <end position="37"/>
    </location>
</feature>
<feature type="domain" description="Bacterial Ig-like" evidence="5">
    <location>
        <begin position="432"/>
        <end position="508"/>
    </location>
</feature>
<evidence type="ECO:0000256" key="4">
    <source>
        <dbReference type="SAM" id="SignalP"/>
    </source>
</evidence>
<organism evidence="6 7">
    <name type="scientific">Nocardioides conyzicola</name>
    <dbReference type="NCBI Taxonomy" id="1651781"/>
    <lineage>
        <taxon>Bacteria</taxon>
        <taxon>Bacillati</taxon>
        <taxon>Actinomycetota</taxon>
        <taxon>Actinomycetes</taxon>
        <taxon>Propionibacteriales</taxon>
        <taxon>Nocardioidaceae</taxon>
        <taxon>Nocardioides</taxon>
    </lineage>
</organism>
<comment type="caution">
    <text evidence="6">The sequence shown here is derived from an EMBL/GenBank/DDBJ whole genome shotgun (WGS) entry which is preliminary data.</text>
</comment>
<keyword evidence="2 4" id="KW-0732">Signal</keyword>
<proteinExistence type="inferred from homology"/>